<dbReference type="GO" id="GO:0009982">
    <property type="term" value="F:pseudouridine synthase activity"/>
    <property type="evidence" value="ECO:0007669"/>
    <property type="project" value="InterPro"/>
</dbReference>
<dbReference type="PROSITE" id="PS01129">
    <property type="entry name" value="PSI_RLU"/>
    <property type="match status" value="1"/>
</dbReference>
<protein>
    <submittedName>
        <fullName evidence="4">RNA pseudouridine synthase</fullName>
    </submittedName>
</protein>
<feature type="domain" description="Pseudouridine synthase RsuA/RluA-like" evidence="3">
    <location>
        <begin position="16"/>
        <end position="163"/>
    </location>
</feature>
<evidence type="ECO:0000256" key="2">
    <source>
        <dbReference type="ARBA" id="ARBA00023235"/>
    </source>
</evidence>
<evidence type="ECO:0000313" key="4">
    <source>
        <dbReference type="EMBL" id="QPQ54132.1"/>
    </source>
</evidence>
<dbReference type="GO" id="GO:0003723">
    <property type="term" value="F:RNA binding"/>
    <property type="evidence" value="ECO:0007669"/>
    <property type="project" value="InterPro"/>
</dbReference>
<evidence type="ECO:0000256" key="1">
    <source>
        <dbReference type="ARBA" id="ARBA00010876"/>
    </source>
</evidence>
<dbReference type="Pfam" id="PF00849">
    <property type="entry name" value="PseudoU_synth_2"/>
    <property type="match status" value="1"/>
</dbReference>
<proteinExistence type="inferred from homology"/>
<dbReference type="InterPro" id="IPR050188">
    <property type="entry name" value="RluA_PseudoU_synthase"/>
</dbReference>
<keyword evidence="2" id="KW-0413">Isomerase</keyword>
<keyword evidence="5" id="KW-1185">Reference proteome</keyword>
<evidence type="ECO:0000259" key="3">
    <source>
        <dbReference type="Pfam" id="PF00849"/>
    </source>
</evidence>
<dbReference type="InterPro" id="IPR020103">
    <property type="entry name" value="PsdUridine_synth_cat_dom_sf"/>
</dbReference>
<dbReference type="GO" id="GO:0140098">
    <property type="term" value="F:catalytic activity, acting on RNA"/>
    <property type="evidence" value="ECO:0007669"/>
    <property type="project" value="UniProtKB-ARBA"/>
</dbReference>
<dbReference type="Proteomes" id="UP000594873">
    <property type="component" value="Chromosome"/>
</dbReference>
<gene>
    <name evidence="4" type="ORF">IC614_07070</name>
</gene>
<evidence type="ECO:0000313" key="5">
    <source>
        <dbReference type="Proteomes" id="UP000594873"/>
    </source>
</evidence>
<dbReference type="EMBL" id="CP065592">
    <property type="protein sequence ID" value="QPQ54132.1"/>
    <property type="molecule type" value="Genomic_DNA"/>
</dbReference>
<dbReference type="CDD" id="cd02869">
    <property type="entry name" value="PseudoU_synth_RluA_like"/>
    <property type="match status" value="1"/>
</dbReference>
<dbReference type="InterPro" id="IPR006224">
    <property type="entry name" value="PsdUridine_synth_RluA-like_CS"/>
</dbReference>
<dbReference type="AlphaFoldDB" id="A0A7T2GHT3"/>
<accession>A0A7T2GHT3</accession>
<dbReference type="KEGG" id="sflv:IC614_07070"/>
<dbReference type="PANTHER" id="PTHR21600">
    <property type="entry name" value="MITOCHONDRIAL RNA PSEUDOURIDINE SYNTHASE"/>
    <property type="match status" value="1"/>
</dbReference>
<dbReference type="InterPro" id="IPR006145">
    <property type="entry name" value="PsdUridine_synth_RsuA/RluA"/>
</dbReference>
<dbReference type="GO" id="GO:0000455">
    <property type="term" value="P:enzyme-directed rRNA pseudouridine synthesis"/>
    <property type="evidence" value="ECO:0007669"/>
    <property type="project" value="TreeGrafter"/>
</dbReference>
<comment type="similarity">
    <text evidence="1">Belongs to the pseudouridine synthase RluA family.</text>
</comment>
<dbReference type="PANTHER" id="PTHR21600:SF44">
    <property type="entry name" value="RIBOSOMAL LARGE SUBUNIT PSEUDOURIDINE SYNTHASE D"/>
    <property type="match status" value="1"/>
</dbReference>
<dbReference type="SUPFAM" id="SSF55120">
    <property type="entry name" value="Pseudouridine synthase"/>
    <property type="match status" value="1"/>
</dbReference>
<sequence>MPMWADKILYIDAEAIVLDKPAGLAVTPGKAGGESLENYLDALRFGFQRFPHPVHRLDKDTSGCLLLSRNPKAHKRFAQAFEARRVEKRYVAIVDGVPPGTEGRIDLPLAKISSAEAGWRMVSRAQGQPAVTHWRLLTVKEGRALVLFKPETGRTHQLRVHAAEGLGYAISGDPIYGTGRGPMLLHALSLKVEREGKPAIEATAPLPPTFIQAGFGDDDL</sequence>
<reference evidence="4 5" key="1">
    <citation type="submission" date="2020-11" db="EMBL/GenBank/DDBJ databases">
        <title>Genome seq and assembly of Sphingosinicella sp.</title>
        <authorList>
            <person name="Chhetri G."/>
        </authorList>
    </citation>
    <scope>NUCLEOTIDE SEQUENCE [LARGE SCALE GENOMIC DNA]</scope>
    <source>
        <strain evidence="4 5">UDD2</strain>
    </source>
</reference>
<organism evidence="4 5">
    <name type="scientific">Allosphingosinicella flava</name>
    <dbReference type="NCBI Taxonomy" id="2771430"/>
    <lineage>
        <taxon>Bacteria</taxon>
        <taxon>Pseudomonadati</taxon>
        <taxon>Pseudomonadota</taxon>
        <taxon>Alphaproteobacteria</taxon>
        <taxon>Sphingomonadales</taxon>
        <taxon>Sphingomonadaceae</taxon>
        <taxon>Allosphingosinicella</taxon>
    </lineage>
</organism>
<dbReference type="Gene3D" id="3.30.2350.10">
    <property type="entry name" value="Pseudouridine synthase"/>
    <property type="match status" value="1"/>
</dbReference>
<name>A0A7T2GHT3_9SPHN</name>